<accession>A0A284R4K2</accession>
<evidence type="ECO:0008006" key="3">
    <source>
        <dbReference type="Google" id="ProtNLM"/>
    </source>
</evidence>
<dbReference type="InterPro" id="IPR016197">
    <property type="entry name" value="Chromo-like_dom_sf"/>
</dbReference>
<protein>
    <recommendedName>
        <fullName evidence="3">Chromo domain-containing protein</fullName>
    </recommendedName>
</protein>
<dbReference type="OMA" id="NDEGEHY"/>
<dbReference type="EMBL" id="FUEG01000004">
    <property type="protein sequence ID" value="SJL03625.1"/>
    <property type="molecule type" value="Genomic_DNA"/>
</dbReference>
<organism evidence="1 2">
    <name type="scientific">Armillaria ostoyae</name>
    <name type="common">Armillaria root rot fungus</name>
    <dbReference type="NCBI Taxonomy" id="47428"/>
    <lineage>
        <taxon>Eukaryota</taxon>
        <taxon>Fungi</taxon>
        <taxon>Dikarya</taxon>
        <taxon>Basidiomycota</taxon>
        <taxon>Agaricomycotina</taxon>
        <taxon>Agaricomycetes</taxon>
        <taxon>Agaricomycetidae</taxon>
        <taxon>Agaricales</taxon>
        <taxon>Marasmiineae</taxon>
        <taxon>Physalacriaceae</taxon>
        <taxon>Armillaria</taxon>
    </lineage>
</organism>
<dbReference type="Proteomes" id="UP000219338">
    <property type="component" value="Unassembled WGS sequence"/>
</dbReference>
<evidence type="ECO:0000313" key="1">
    <source>
        <dbReference type="EMBL" id="SJL03625.1"/>
    </source>
</evidence>
<sequence length="126" mass="14573">MNYINSYMTKSPRLSLATKSKQTSARIQLLPSKEIPWSIQNHSFTLKLLSDLHAIYPIFHISQLEPIEENTISTCTQSPPPLVEVNGEEQYEIAQILDSKIDCWFHCPLLYRIQWLGYEGTNEEFA</sequence>
<dbReference type="AlphaFoldDB" id="A0A284R4K2"/>
<dbReference type="SUPFAM" id="SSF54160">
    <property type="entry name" value="Chromo domain-like"/>
    <property type="match status" value="1"/>
</dbReference>
<dbReference type="STRING" id="47428.A0A284R4K2"/>
<proteinExistence type="predicted"/>
<evidence type="ECO:0000313" key="2">
    <source>
        <dbReference type="Proteomes" id="UP000219338"/>
    </source>
</evidence>
<gene>
    <name evidence="1" type="ORF">ARMOST_06982</name>
</gene>
<reference evidence="2" key="1">
    <citation type="journal article" date="2017" name="Nat. Ecol. Evol.">
        <title>Genome expansion and lineage-specific genetic innovations in the forest pathogenic fungi Armillaria.</title>
        <authorList>
            <person name="Sipos G."/>
            <person name="Prasanna A.N."/>
            <person name="Walter M.C."/>
            <person name="O'Connor E."/>
            <person name="Balint B."/>
            <person name="Krizsan K."/>
            <person name="Kiss B."/>
            <person name="Hess J."/>
            <person name="Varga T."/>
            <person name="Slot J."/>
            <person name="Riley R."/>
            <person name="Boka B."/>
            <person name="Rigling D."/>
            <person name="Barry K."/>
            <person name="Lee J."/>
            <person name="Mihaltcheva S."/>
            <person name="LaButti K."/>
            <person name="Lipzen A."/>
            <person name="Waldron R."/>
            <person name="Moloney N.M."/>
            <person name="Sperisen C."/>
            <person name="Kredics L."/>
            <person name="Vagvoelgyi C."/>
            <person name="Patrignani A."/>
            <person name="Fitzpatrick D."/>
            <person name="Nagy I."/>
            <person name="Doyle S."/>
            <person name="Anderson J.B."/>
            <person name="Grigoriev I.V."/>
            <person name="Gueldener U."/>
            <person name="Muensterkoetter M."/>
            <person name="Nagy L.G."/>
        </authorList>
    </citation>
    <scope>NUCLEOTIDE SEQUENCE [LARGE SCALE GENOMIC DNA]</scope>
    <source>
        <strain evidence="2">C18/9</strain>
    </source>
</reference>
<name>A0A284R4K2_ARMOS</name>
<keyword evidence="2" id="KW-1185">Reference proteome</keyword>
<dbReference type="OrthoDB" id="3004959at2759"/>